<sequence length="89" mass="10814">MRKLKILKKRKMKDIVYNMKKNIRPLSFSPIIETRSRYPFQQQFQKKSSKGNCEHHQLDRFIPPNRSAMDFDYAHYLCLLRGTKVRKIQ</sequence>
<organism evidence="1">
    <name type="scientific">Glycine soja</name>
    <name type="common">Wild soybean</name>
    <dbReference type="NCBI Taxonomy" id="3848"/>
    <lineage>
        <taxon>Eukaryota</taxon>
        <taxon>Viridiplantae</taxon>
        <taxon>Streptophyta</taxon>
        <taxon>Embryophyta</taxon>
        <taxon>Tracheophyta</taxon>
        <taxon>Spermatophyta</taxon>
        <taxon>Magnoliopsida</taxon>
        <taxon>eudicotyledons</taxon>
        <taxon>Gunneridae</taxon>
        <taxon>Pentapetalae</taxon>
        <taxon>rosids</taxon>
        <taxon>fabids</taxon>
        <taxon>Fabales</taxon>
        <taxon>Fabaceae</taxon>
        <taxon>Papilionoideae</taxon>
        <taxon>50 kb inversion clade</taxon>
        <taxon>NPAAA clade</taxon>
        <taxon>indigoferoid/millettioid clade</taxon>
        <taxon>Phaseoleae</taxon>
        <taxon>Glycine</taxon>
        <taxon>Glycine subgen. Soja</taxon>
    </lineage>
</organism>
<dbReference type="AlphaFoldDB" id="A0A0B2RLC7"/>
<name>A0A0B2RLC7_GLYSO</name>
<accession>A0A0B2RLC7</accession>
<gene>
    <name evidence="1" type="ORF">glysoja_024117</name>
</gene>
<evidence type="ECO:0000313" key="1">
    <source>
        <dbReference type="EMBL" id="KHN32758.1"/>
    </source>
</evidence>
<dbReference type="Proteomes" id="UP000053555">
    <property type="component" value="Unassembled WGS sequence"/>
</dbReference>
<protein>
    <submittedName>
        <fullName evidence="1">Uncharacterized protein</fullName>
    </submittedName>
</protein>
<proteinExistence type="predicted"/>
<reference evidence="1" key="1">
    <citation type="submission" date="2014-07" db="EMBL/GenBank/DDBJ databases">
        <title>Identification of a novel salt tolerance gene in wild soybean by whole-genome sequencing.</title>
        <authorList>
            <person name="Lam H.-M."/>
            <person name="Qi X."/>
            <person name="Li M.-W."/>
            <person name="Liu X."/>
            <person name="Xie M."/>
            <person name="Ni M."/>
            <person name="Xu X."/>
        </authorList>
    </citation>
    <scope>NUCLEOTIDE SEQUENCE [LARGE SCALE GENOMIC DNA]</scope>
    <source>
        <tissue evidence="1">Root</tissue>
    </source>
</reference>
<dbReference type="EMBL" id="KN649956">
    <property type="protein sequence ID" value="KHN32758.1"/>
    <property type="molecule type" value="Genomic_DNA"/>
</dbReference>